<dbReference type="PANTHER" id="PTHR33678">
    <property type="entry name" value="BLL1576 PROTEIN"/>
    <property type="match status" value="1"/>
</dbReference>
<dbReference type="InterPro" id="IPR052344">
    <property type="entry name" value="Transposase-related"/>
</dbReference>
<evidence type="ECO:0000313" key="3">
    <source>
        <dbReference type="EMBL" id="MCO1337127.1"/>
    </source>
</evidence>
<evidence type="ECO:0000256" key="1">
    <source>
        <dbReference type="SAM" id="MobiDB-lite"/>
    </source>
</evidence>
<keyword evidence="4" id="KW-1185">Reference proteome</keyword>
<name>A0A9X2ERP2_9GAMM</name>
<feature type="domain" description="Transposase IS66 central" evidence="2">
    <location>
        <begin position="5"/>
        <end position="104"/>
    </location>
</feature>
<dbReference type="Pfam" id="PF03050">
    <property type="entry name" value="DDE_Tnp_IS66"/>
    <property type="match status" value="1"/>
</dbReference>
<evidence type="ECO:0000259" key="2">
    <source>
        <dbReference type="Pfam" id="PF03050"/>
    </source>
</evidence>
<protein>
    <submittedName>
        <fullName evidence="3">IS66 family transposase</fullName>
    </submittedName>
</protein>
<dbReference type="EMBL" id="JALBWM010000394">
    <property type="protein sequence ID" value="MCO1337127.1"/>
    <property type="molecule type" value="Genomic_DNA"/>
</dbReference>
<organism evidence="3 4">
    <name type="scientific">Microbulbifer okhotskensis</name>
    <dbReference type="NCBI Taxonomy" id="2926617"/>
    <lineage>
        <taxon>Bacteria</taxon>
        <taxon>Pseudomonadati</taxon>
        <taxon>Pseudomonadota</taxon>
        <taxon>Gammaproteobacteria</taxon>
        <taxon>Cellvibrionales</taxon>
        <taxon>Microbulbiferaceae</taxon>
        <taxon>Microbulbifer</taxon>
    </lineage>
</organism>
<dbReference type="RefSeq" id="WP_252473389.1">
    <property type="nucleotide sequence ID" value="NZ_JALBWM010000394.1"/>
</dbReference>
<sequence>MNAGCDETPLQVLKEPGKSPQGQSYMWVRLGGAPSQKVVLYDYHPSRSGAVANALLSGFKGYLQTNDYAGYYAVAAEQDMTHLGCWAHARRKFIDAQKVAGGKAHKLKNKGKKNPHCHGFT</sequence>
<dbReference type="Proteomes" id="UP001139028">
    <property type="component" value="Unassembled WGS sequence"/>
</dbReference>
<reference evidence="3" key="1">
    <citation type="journal article" date="2022" name="Arch. Microbiol.">
        <title>Microbulbifer okhotskensis sp. nov., isolated from a deep bottom sediment of the Okhotsk Sea.</title>
        <authorList>
            <person name="Romanenko L."/>
            <person name="Kurilenko V."/>
            <person name="Otstavnykh N."/>
            <person name="Velansky P."/>
            <person name="Isaeva M."/>
            <person name="Mikhailov V."/>
        </authorList>
    </citation>
    <scope>NUCLEOTIDE SEQUENCE</scope>
    <source>
        <strain evidence="3">OS29</strain>
    </source>
</reference>
<dbReference type="InterPro" id="IPR004291">
    <property type="entry name" value="Transposase_IS66_central"/>
</dbReference>
<comment type="caution">
    <text evidence="3">The sequence shown here is derived from an EMBL/GenBank/DDBJ whole genome shotgun (WGS) entry which is preliminary data.</text>
</comment>
<evidence type="ECO:0000313" key="4">
    <source>
        <dbReference type="Proteomes" id="UP001139028"/>
    </source>
</evidence>
<accession>A0A9X2ERP2</accession>
<dbReference type="AlphaFoldDB" id="A0A9X2ERP2"/>
<gene>
    <name evidence="3" type="ORF">MO867_22645</name>
</gene>
<proteinExistence type="predicted"/>
<feature type="region of interest" description="Disordered" evidence="1">
    <location>
        <begin position="1"/>
        <end position="20"/>
    </location>
</feature>